<dbReference type="InterPro" id="IPR046537">
    <property type="entry name" value="DUF6602"/>
</dbReference>
<keyword evidence="3" id="KW-1185">Reference proteome</keyword>
<dbReference type="Pfam" id="PF20247">
    <property type="entry name" value="DUF6602"/>
    <property type="match status" value="1"/>
</dbReference>
<sequence>MRADNLTGSRFEEILIHLETQLLAELPKARAETSHAGDKGAKVEAATRDLLSKRLPSHLSVGCGKVYDAFGGESGQTDLVIANQDQPFTYPRHVPGEYLLEGVSAVGEIKSKLTLSEVKKSIALATKYKSLRPIRRSTDKPSNVSQYMDETDEMPPFFLLAFESSVSITKLTELLSAVPDVPPPPDKSFPDDHPQPPIDAVCILGKGVLWNLRCGDGGIKFAVSSGPDKGRLITGWFGFETAAPLAWTLSWLHLAMPRITRSYPVLGPYIVPGNRVVTFSPSDSGAATLEESIIKGTARQAKS</sequence>
<dbReference type="KEGG" id="mste:MSTE_01804"/>
<feature type="domain" description="DUF6602" evidence="1">
    <location>
        <begin position="29"/>
        <end position="130"/>
    </location>
</feature>
<dbReference type="EMBL" id="AP018165">
    <property type="protein sequence ID" value="BAX97121.1"/>
    <property type="molecule type" value="Genomic_DNA"/>
</dbReference>
<reference evidence="3" key="1">
    <citation type="journal article" date="2017" name="Genome Announc.">
        <title>Complete Genome Sequence of Mycobacterium stephanolepidis.</title>
        <authorList>
            <person name="Fukano H."/>
            <person name="Yoshida M."/>
            <person name="Katayama Y."/>
            <person name="Omatsu T."/>
            <person name="Mizutani T."/>
            <person name="Kurata O."/>
            <person name="Wada S."/>
            <person name="Hoshino Y."/>
        </authorList>
    </citation>
    <scope>NUCLEOTIDE SEQUENCE [LARGE SCALE GENOMIC DNA]</scope>
    <source>
        <strain evidence="3">NJB0901</strain>
    </source>
</reference>
<name>A0A1Z4EVZ5_9MYCO</name>
<accession>A0A1Z4EVZ5</accession>
<evidence type="ECO:0000313" key="2">
    <source>
        <dbReference type="EMBL" id="BAX97121.1"/>
    </source>
</evidence>
<evidence type="ECO:0000259" key="1">
    <source>
        <dbReference type="Pfam" id="PF20247"/>
    </source>
</evidence>
<gene>
    <name evidence="2" type="ORF">MSTE_01804</name>
</gene>
<dbReference type="AlphaFoldDB" id="A0A1Z4EVZ5"/>
<proteinExistence type="predicted"/>
<reference evidence="2 3" key="2">
    <citation type="journal article" date="2017" name="Int. J. Syst. Evol. Microbiol.">
        <title>Mycobacterium stephanolepidis sp. nov., a rapidly growing species related to Mycobacterium chelonae, isolated from marine teleost fish, Stephanolepis cirrhifer.</title>
        <authorList>
            <person name="Fukano H."/>
            <person name="Wada S."/>
            <person name="Kurata O."/>
            <person name="Katayama K."/>
            <person name="Fujiwara N."/>
            <person name="Hoshino Y."/>
        </authorList>
    </citation>
    <scope>NUCLEOTIDE SEQUENCE [LARGE SCALE GENOMIC DNA]</scope>
    <source>
        <strain evidence="2 3">NJB0901</strain>
    </source>
</reference>
<evidence type="ECO:0000313" key="3">
    <source>
        <dbReference type="Proteomes" id="UP000217954"/>
    </source>
</evidence>
<organism evidence="2 3">
    <name type="scientific">[Mycobacterium] stephanolepidis</name>
    <dbReference type="NCBI Taxonomy" id="1520670"/>
    <lineage>
        <taxon>Bacteria</taxon>
        <taxon>Bacillati</taxon>
        <taxon>Actinomycetota</taxon>
        <taxon>Actinomycetes</taxon>
        <taxon>Mycobacteriales</taxon>
        <taxon>Mycobacteriaceae</taxon>
        <taxon>Mycobacteroides</taxon>
    </lineage>
</organism>
<dbReference type="CDD" id="cd21173">
    <property type="entry name" value="NucC-like"/>
    <property type="match status" value="1"/>
</dbReference>
<protein>
    <recommendedName>
        <fullName evidence="1">DUF6602 domain-containing protein</fullName>
    </recommendedName>
</protein>
<dbReference type="Proteomes" id="UP000217954">
    <property type="component" value="Chromosome"/>
</dbReference>
<dbReference type="RefSeq" id="WP_331712915.1">
    <property type="nucleotide sequence ID" value="NZ_AP018165.1"/>
</dbReference>